<organism evidence="4 5">
    <name type="scientific">Kibdelosporangium philippinense</name>
    <dbReference type="NCBI Taxonomy" id="211113"/>
    <lineage>
        <taxon>Bacteria</taxon>
        <taxon>Bacillati</taxon>
        <taxon>Actinomycetota</taxon>
        <taxon>Actinomycetes</taxon>
        <taxon>Pseudonocardiales</taxon>
        <taxon>Pseudonocardiaceae</taxon>
        <taxon>Kibdelosporangium</taxon>
    </lineage>
</organism>
<evidence type="ECO:0000313" key="5">
    <source>
        <dbReference type="Proteomes" id="UP001521150"/>
    </source>
</evidence>
<feature type="signal peptide" evidence="2">
    <location>
        <begin position="1"/>
        <end position="23"/>
    </location>
</feature>
<keyword evidence="1 4" id="KW-0378">Hydrolase</keyword>
<dbReference type="Gene3D" id="3.40.50.1820">
    <property type="entry name" value="alpha/beta hydrolase"/>
    <property type="match status" value="1"/>
</dbReference>
<evidence type="ECO:0000256" key="1">
    <source>
        <dbReference type="ARBA" id="ARBA00022801"/>
    </source>
</evidence>
<reference evidence="4 5" key="1">
    <citation type="submission" date="2021-12" db="EMBL/GenBank/DDBJ databases">
        <title>Genome sequence of Kibdelosporangium philippinense ATCC 49844.</title>
        <authorList>
            <person name="Fedorov E.A."/>
            <person name="Omeragic M."/>
            <person name="Shalygina K.F."/>
            <person name="Maclea K.S."/>
        </authorList>
    </citation>
    <scope>NUCLEOTIDE SEQUENCE [LARGE SCALE GENOMIC DNA]</scope>
    <source>
        <strain evidence="4 5">ATCC 49844</strain>
    </source>
</reference>
<feature type="domain" description="AB hydrolase-1" evidence="3">
    <location>
        <begin position="61"/>
        <end position="324"/>
    </location>
</feature>
<dbReference type="PANTHER" id="PTHR43798">
    <property type="entry name" value="MONOACYLGLYCEROL LIPASE"/>
    <property type="match status" value="1"/>
</dbReference>
<protein>
    <submittedName>
        <fullName evidence="4">Alpha/beta hydrolase</fullName>
    </submittedName>
</protein>
<keyword evidence="5" id="KW-1185">Reference proteome</keyword>
<feature type="chain" id="PRO_5047253211" evidence="2">
    <location>
        <begin position="24"/>
        <end position="336"/>
    </location>
</feature>
<dbReference type="InterPro" id="IPR050266">
    <property type="entry name" value="AB_hydrolase_sf"/>
</dbReference>
<evidence type="ECO:0000313" key="4">
    <source>
        <dbReference type="EMBL" id="MCE7002208.1"/>
    </source>
</evidence>
<dbReference type="GO" id="GO:0016787">
    <property type="term" value="F:hydrolase activity"/>
    <property type="evidence" value="ECO:0007669"/>
    <property type="project" value="UniProtKB-KW"/>
</dbReference>
<dbReference type="SUPFAM" id="SSF53474">
    <property type="entry name" value="alpha/beta-Hydrolases"/>
    <property type="match status" value="1"/>
</dbReference>
<name>A0ABS8Z6L2_9PSEU</name>
<dbReference type="EMBL" id="JAJVCN010000001">
    <property type="protein sequence ID" value="MCE7002208.1"/>
    <property type="molecule type" value="Genomic_DNA"/>
</dbReference>
<comment type="caution">
    <text evidence="4">The sequence shown here is derived from an EMBL/GenBank/DDBJ whole genome shotgun (WGS) entry which is preliminary data.</text>
</comment>
<dbReference type="PANTHER" id="PTHR43798:SF31">
    <property type="entry name" value="AB HYDROLASE SUPERFAMILY PROTEIN YCLE"/>
    <property type="match status" value="1"/>
</dbReference>
<evidence type="ECO:0000259" key="3">
    <source>
        <dbReference type="Pfam" id="PF12697"/>
    </source>
</evidence>
<dbReference type="InterPro" id="IPR000073">
    <property type="entry name" value="AB_hydrolase_1"/>
</dbReference>
<accession>A0ABS8Z6L2</accession>
<dbReference type="Pfam" id="PF12697">
    <property type="entry name" value="Abhydrolase_6"/>
    <property type="match status" value="1"/>
</dbReference>
<dbReference type="Proteomes" id="UP001521150">
    <property type="component" value="Unassembled WGS sequence"/>
</dbReference>
<evidence type="ECO:0000256" key="2">
    <source>
        <dbReference type="SAM" id="SignalP"/>
    </source>
</evidence>
<dbReference type="InterPro" id="IPR029058">
    <property type="entry name" value="AB_hydrolase_fold"/>
</dbReference>
<proteinExistence type="predicted"/>
<keyword evidence="2" id="KW-0732">Signal</keyword>
<gene>
    <name evidence="4" type="ORF">LWC34_05110</name>
</gene>
<sequence>MSTRITVLVAVAAFLQPSSTAVAGMGQTCHEADVPVTTSTVTGAIHGRLCLPAGPAPNTVLVLVPGATYNSSYWDFPTAPEIYSFAKAMTNAGYATFSLDRLGTGRSTRPLSVQVTALIEAQAVHGVIKALRAGDVADTSFDEVVIGGHSLGSGIAIIEAATYHDVDALLVTGLSHMVNIVNTFLLFSVYTHSVALDSRFPDHDPGYFTTVPGMRTKAFHSPDTVDPRVAATDEALRDTASYSEVPDFVALGVVTPYSALIRVPVLIAIGERDPYFCGLLLPVCSQVALAVREKAYYPSAPSLHTYVLPTAGHSINLNPDTALVHAAVIDWINSVT</sequence>
<dbReference type="RefSeq" id="WP_233723238.1">
    <property type="nucleotide sequence ID" value="NZ_JAJVCN010000001.1"/>
</dbReference>